<accession>A0A6G0VY66</accession>
<dbReference type="EMBL" id="VUJU01011391">
    <property type="protein sequence ID" value="KAF0711134.1"/>
    <property type="molecule type" value="Genomic_DNA"/>
</dbReference>
<reference evidence="1 2" key="1">
    <citation type="submission" date="2019-08" db="EMBL/GenBank/DDBJ databases">
        <title>Whole genome of Aphis craccivora.</title>
        <authorList>
            <person name="Voronova N.V."/>
            <person name="Shulinski R.S."/>
            <person name="Bandarenka Y.V."/>
            <person name="Zhorov D.G."/>
            <person name="Warner D."/>
        </authorList>
    </citation>
    <scope>NUCLEOTIDE SEQUENCE [LARGE SCALE GENOMIC DNA]</scope>
    <source>
        <strain evidence="1">180601</strain>
        <tissue evidence="1">Whole Body</tissue>
    </source>
</reference>
<proteinExistence type="predicted"/>
<dbReference type="Proteomes" id="UP000478052">
    <property type="component" value="Unassembled WGS sequence"/>
</dbReference>
<name>A0A6G0VY66_APHCR</name>
<organism evidence="1 2">
    <name type="scientific">Aphis craccivora</name>
    <name type="common">Cowpea aphid</name>
    <dbReference type="NCBI Taxonomy" id="307492"/>
    <lineage>
        <taxon>Eukaryota</taxon>
        <taxon>Metazoa</taxon>
        <taxon>Ecdysozoa</taxon>
        <taxon>Arthropoda</taxon>
        <taxon>Hexapoda</taxon>
        <taxon>Insecta</taxon>
        <taxon>Pterygota</taxon>
        <taxon>Neoptera</taxon>
        <taxon>Paraneoptera</taxon>
        <taxon>Hemiptera</taxon>
        <taxon>Sternorrhyncha</taxon>
        <taxon>Aphidomorpha</taxon>
        <taxon>Aphidoidea</taxon>
        <taxon>Aphididae</taxon>
        <taxon>Aphidini</taxon>
        <taxon>Aphis</taxon>
        <taxon>Aphis</taxon>
    </lineage>
</organism>
<gene>
    <name evidence="1" type="ORF">FWK35_00026922</name>
</gene>
<sequence length="203" mass="24366">MSIGHGIANHTINFVEPPKHLPPIWVPAVRFSQECLDKQWQDAIPANMEPIRYHTQHIERSLRELKWVLTRCNCPRVSTSYIGEWMYRTNVLNRNDGIQQQFCRFMRDIGRAYPGIGYIIFLGFKICDYLYEPIPNLYIFNRVEYYQHSDNDITGCQLITRLQRLRTQHYFFRISTVRDIQSLYLFFPREYGPWVYIPDFYGP</sequence>
<comment type="caution">
    <text evidence="1">The sequence shown here is derived from an EMBL/GenBank/DDBJ whole genome shotgun (WGS) entry which is preliminary data.</text>
</comment>
<evidence type="ECO:0000313" key="1">
    <source>
        <dbReference type="EMBL" id="KAF0711134.1"/>
    </source>
</evidence>
<protein>
    <submittedName>
        <fullName evidence="1">DDE Tnp IS1595 domain-containing protein</fullName>
    </submittedName>
</protein>
<dbReference type="OrthoDB" id="424490at2759"/>
<dbReference type="AlphaFoldDB" id="A0A6G0VY66"/>
<evidence type="ECO:0000313" key="2">
    <source>
        <dbReference type="Proteomes" id="UP000478052"/>
    </source>
</evidence>
<keyword evidence="2" id="KW-1185">Reference proteome</keyword>